<reference evidence="1" key="2">
    <citation type="journal article" date="2021" name="PeerJ">
        <title>Extensive microbial diversity within the chicken gut microbiome revealed by metagenomics and culture.</title>
        <authorList>
            <person name="Gilroy R."/>
            <person name="Ravi A."/>
            <person name="Getino M."/>
            <person name="Pursley I."/>
            <person name="Horton D.L."/>
            <person name="Alikhan N.F."/>
            <person name="Baker D."/>
            <person name="Gharbi K."/>
            <person name="Hall N."/>
            <person name="Watson M."/>
            <person name="Adriaenssens E.M."/>
            <person name="Foster-Nyarko E."/>
            <person name="Jarju S."/>
            <person name="Secka A."/>
            <person name="Antonio M."/>
            <person name="Oren A."/>
            <person name="Chaudhuri R.R."/>
            <person name="La Ragione R."/>
            <person name="Hildebrand F."/>
            <person name="Pallen M.J."/>
        </authorList>
    </citation>
    <scope>NUCLEOTIDE SEQUENCE</scope>
    <source>
        <strain evidence="1">6276</strain>
    </source>
</reference>
<evidence type="ECO:0008006" key="3">
    <source>
        <dbReference type="Google" id="ProtNLM"/>
    </source>
</evidence>
<dbReference type="AlphaFoldDB" id="A0A9D1EYH5"/>
<dbReference type="EMBL" id="DVIU01000089">
    <property type="protein sequence ID" value="HIS35835.1"/>
    <property type="molecule type" value="Genomic_DNA"/>
</dbReference>
<sequence length="61" mass="7270">MKATIINVIEDYPFISVYYASGVFREYKTFRDVPETVKTFMQNANKVYRDQFGCKVWSMQD</sequence>
<proteinExistence type="predicted"/>
<reference evidence="1" key="1">
    <citation type="submission" date="2020-10" db="EMBL/GenBank/DDBJ databases">
        <authorList>
            <person name="Gilroy R."/>
        </authorList>
    </citation>
    <scope>NUCLEOTIDE SEQUENCE</scope>
    <source>
        <strain evidence="1">6276</strain>
    </source>
</reference>
<name>A0A9D1EYH5_9BACT</name>
<comment type="caution">
    <text evidence="1">The sequence shown here is derived from an EMBL/GenBank/DDBJ whole genome shotgun (WGS) entry which is preliminary data.</text>
</comment>
<evidence type="ECO:0000313" key="1">
    <source>
        <dbReference type="EMBL" id="HIS35835.1"/>
    </source>
</evidence>
<evidence type="ECO:0000313" key="2">
    <source>
        <dbReference type="Proteomes" id="UP000823928"/>
    </source>
</evidence>
<organism evidence="1 2">
    <name type="scientific">Candidatus Scatousia excrementigallinarum</name>
    <dbReference type="NCBI Taxonomy" id="2840935"/>
    <lineage>
        <taxon>Bacteria</taxon>
        <taxon>Candidatus Scatousia</taxon>
    </lineage>
</organism>
<accession>A0A9D1EYH5</accession>
<dbReference type="Proteomes" id="UP000823928">
    <property type="component" value="Unassembled WGS sequence"/>
</dbReference>
<gene>
    <name evidence="1" type="ORF">IAC10_04300</name>
</gene>
<protein>
    <recommendedName>
        <fullName evidence="3">KTSC domain-containing protein</fullName>
    </recommendedName>
</protein>